<dbReference type="AlphaFoldDB" id="A0A0D2XFI2"/>
<reference evidence="1" key="2">
    <citation type="submission" date="2025-08" db="UniProtKB">
        <authorList>
            <consortium name="EnsemblFungi"/>
        </authorList>
    </citation>
    <scope>IDENTIFICATION</scope>
    <source>
        <strain evidence="1">4287 / CBS 123668 / FGSC 9935 / NRRL 34936</strain>
    </source>
</reference>
<evidence type="ECO:0000313" key="1">
    <source>
        <dbReference type="EnsemblFungi" id="FOXG_02671P0"/>
    </source>
</evidence>
<protein>
    <submittedName>
        <fullName evidence="1">Uncharacterized protein</fullName>
    </submittedName>
</protein>
<organism evidence="1 2">
    <name type="scientific">Fusarium oxysporum (strain Fo5176)</name>
    <name type="common">Fusarium vascular wilt</name>
    <dbReference type="NCBI Taxonomy" id="660025"/>
    <lineage>
        <taxon>Eukaryota</taxon>
        <taxon>Fungi</taxon>
        <taxon>Dikarya</taxon>
        <taxon>Ascomycota</taxon>
        <taxon>Pezizomycotina</taxon>
        <taxon>Sordariomycetes</taxon>
        <taxon>Hypocreomycetidae</taxon>
        <taxon>Hypocreales</taxon>
        <taxon>Nectriaceae</taxon>
        <taxon>Fusarium</taxon>
        <taxon>Fusarium oxysporum species complex</taxon>
    </lineage>
</organism>
<dbReference type="Proteomes" id="UP000002489">
    <property type="component" value="Unassembled WGS sequence"/>
</dbReference>
<dbReference type="EnsemblFungi" id="FOXG_02671T0">
    <property type="protein sequence ID" value="FOXG_02671P0"/>
    <property type="gene ID" value="FOXG_02671"/>
</dbReference>
<sequence>MESIQTNLGLRNASAPAKMTPKDLRVLYVAGERQSAQEISHAALVSNSVNFTYPSDLTD</sequence>
<name>A0A0D2XFI2_FUSOF</name>
<reference evidence="2" key="1">
    <citation type="journal article" date="2012" name="Mol. Plant Microbe Interact.">
        <title>A highly conserved effector in Fusarium oxysporum is required for full virulence on Arabidopsis.</title>
        <authorList>
            <person name="Thatcher L.F."/>
            <person name="Gardiner D.M."/>
            <person name="Kazan K."/>
            <person name="Manners J."/>
        </authorList>
    </citation>
    <scope>NUCLEOTIDE SEQUENCE [LARGE SCALE GENOMIC DNA]</scope>
    <source>
        <strain evidence="2">Fo5176</strain>
    </source>
</reference>
<evidence type="ECO:0000313" key="2">
    <source>
        <dbReference type="Proteomes" id="UP000002489"/>
    </source>
</evidence>
<proteinExistence type="predicted"/>
<accession>A0A0D2XFI2</accession>